<feature type="non-terminal residue" evidence="2">
    <location>
        <position position="107"/>
    </location>
</feature>
<evidence type="ECO:0000259" key="1">
    <source>
        <dbReference type="Pfam" id="PF06466"/>
    </source>
</evidence>
<feature type="domain" description="PCAF N-terminal" evidence="1">
    <location>
        <begin position="4"/>
        <end position="89"/>
    </location>
</feature>
<dbReference type="AlphaFoldDB" id="A0A087TX46"/>
<keyword evidence="2" id="KW-0808">Transferase</keyword>
<dbReference type="GO" id="GO:0004402">
    <property type="term" value="F:histone acetyltransferase activity"/>
    <property type="evidence" value="ECO:0007669"/>
    <property type="project" value="InterPro"/>
</dbReference>
<organism evidence="2 3">
    <name type="scientific">Stegodyphus mimosarum</name>
    <name type="common">African social velvet spider</name>
    <dbReference type="NCBI Taxonomy" id="407821"/>
    <lineage>
        <taxon>Eukaryota</taxon>
        <taxon>Metazoa</taxon>
        <taxon>Ecdysozoa</taxon>
        <taxon>Arthropoda</taxon>
        <taxon>Chelicerata</taxon>
        <taxon>Arachnida</taxon>
        <taxon>Araneae</taxon>
        <taxon>Araneomorphae</taxon>
        <taxon>Entelegynae</taxon>
        <taxon>Eresoidea</taxon>
        <taxon>Eresidae</taxon>
        <taxon>Stegodyphus</taxon>
    </lineage>
</organism>
<sequence>MGIFQINVQLAKVFLRCLNCTKLETPNAYKNRSPDADFEVYKSNYNRWLYFCHVPAFCDSFRCYETASVFGRTLLMSVFSILQQQVLNKVLSTKDKPEIKKIISTEF</sequence>
<dbReference type="Pfam" id="PF06466">
    <property type="entry name" value="PCAF_N"/>
    <property type="match status" value="1"/>
</dbReference>
<protein>
    <submittedName>
        <fullName evidence="2">Histone acetyltransferase KAT2A</fullName>
    </submittedName>
</protein>
<name>A0A087TX46_STEMI</name>
<accession>A0A087TX46</accession>
<dbReference type="OrthoDB" id="1937912at2759"/>
<evidence type="ECO:0000313" key="2">
    <source>
        <dbReference type="EMBL" id="KFM69685.1"/>
    </source>
</evidence>
<keyword evidence="3" id="KW-1185">Reference proteome</keyword>
<proteinExistence type="predicted"/>
<dbReference type="EMBL" id="KK117154">
    <property type="protein sequence ID" value="KFM69685.1"/>
    <property type="molecule type" value="Genomic_DNA"/>
</dbReference>
<reference evidence="2 3" key="1">
    <citation type="submission" date="2013-11" db="EMBL/GenBank/DDBJ databases">
        <title>Genome sequencing of Stegodyphus mimosarum.</title>
        <authorList>
            <person name="Bechsgaard J."/>
        </authorList>
    </citation>
    <scope>NUCLEOTIDE SEQUENCE [LARGE SCALE GENOMIC DNA]</scope>
</reference>
<dbReference type="Proteomes" id="UP000054359">
    <property type="component" value="Unassembled WGS sequence"/>
</dbReference>
<dbReference type="GO" id="GO:0006355">
    <property type="term" value="P:regulation of DNA-templated transcription"/>
    <property type="evidence" value="ECO:0007669"/>
    <property type="project" value="InterPro"/>
</dbReference>
<evidence type="ECO:0000313" key="3">
    <source>
        <dbReference type="Proteomes" id="UP000054359"/>
    </source>
</evidence>
<dbReference type="STRING" id="407821.A0A087TX46"/>
<dbReference type="InterPro" id="IPR009464">
    <property type="entry name" value="PCAF_N"/>
</dbReference>
<dbReference type="GO" id="GO:0005634">
    <property type="term" value="C:nucleus"/>
    <property type="evidence" value="ECO:0007669"/>
    <property type="project" value="InterPro"/>
</dbReference>
<gene>
    <name evidence="2" type="ORF">X975_12437</name>
</gene>